<evidence type="ECO:0000313" key="2">
    <source>
        <dbReference type="Proteomes" id="UP001177023"/>
    </source>
</evidence>
<comment type="caution">
    <text evidence="1">The sequence shown here is derived from an EMBL/GenBank/DDBJ whole genome shotgun (WGS) entry which is preliminary data.</text>
</comment>
<feature type="non-terminal residue" evidence="1">
    <location>
        <position position="1"/>
    </location>
</feature>
<sequence>MIRVAAKMLDTAILCYDDFPFFLAGVVPDVSSCTQAWSTCADFQQFQFQCTWNIVASEIELKYRADVKIAGDYFALSVRVSEWIEDSPRYLLFSVWPDGDRSCVQQDYEILLEPSASLTCVTKFDPATYTTMVPENYFLTLSDVAAVADGALLEIYAGAFPSHDRNSYIGSTYFAAVVTFVNRDPEKIIRITPQMGRIAKDKIVITPNSNAPTFLSSLKYPWIFEEDLELFAETVITVNYNQITCTKLTIDGVDGGTFEIGLTKDNVHINSRKNYTSTSAGTSNPLTENVKLLKFTPSKNHAVGGFRIVLYGDIIAYGDLTTPKISPDVPNFLLNLVNIFGN</sequence>
<organism evidence="1 2">
    <name type="scientific">Mesorhabditis spiculigera</name>
    <dbReference type="NCBI Taxonomy" id="96644"/>
    <lineage>
        <taxon>Eukaryota</taxon>
        <taxon>Metazoa</taxon>
        <taxon>Ecdysozoa</taxon>
        <taxon>Nematoda</taxon>
        <taxon>Chromadorea</taxon>
        <taxon>Rhabditida</taxon>
        <taxon>Rhabditina</taxon>
        <taxon>Rhabditomorpha</taxon>
        <taxon>Rhabditoidea</taxon>
        <taxon>Rhabditidae</taxon>
        <taxon>Mesorhabditinae</taxon>
        <taxon>Mesorhabditis</taxon>
    </lineage>
</organism>
<gene>
    <name evidence="1" type="ORF">MSPICULIGERA_LOCUS6212</name>
</gene>
<protein>
    <submittedName>
        <fullName evidence="1">Uncharacterized protein</fullName>
    </submittedName>
</protein>
<dbReference type="AlphaFoldDB" id="A0AA36FUQ8"/>
<keyword evidence="2" id="KW-1185">Reference proteome</keyword>
<proteinExistence type="predicted"/>
<dbReference type="EMBL" id="CATQJA010001533">
    <property type="protein sequence ID" value="CAJ0567668.1"/>
    <property type="molecule type" value="Genomic_DNA"/>
</dbReference>
<reference evidence="1" key="1">
    <citation type="submission" date="2023-06" db="EMBL/GenBank/DDBJ databases">
        <authorList>
            <person name="Delattre M."/>
        </authorList>
    </citation>
    <scope>NUCLEOTIDE SEQUENCE</scope>
    <source>
        <strain evidence="1">AF72</strain>
    </source>
</reference>
<name>A0AA36FUQ8_9BILA</name>
<evidence type="ECO:0000313" key="1">
    <source>
        <dbReference type="EMBL" id="CAJ0567668.1"/>
    </source>
</evidence>
<dbReference type="Proteomes" id="UP001177023">
    <property type="component" value="Unassembled WGS sequence"/>
</dbReference>
<accession>A0AA36FUQ8</accession>